<feature type="transmembrane region" description="Helical" evidence="7">
    <location>
        <begin position="146"/>
        <end position="169"/>
    </location>
</feature>
<dbReference type="PANTHER" id="PTHR43163:SF6">
    <property type="entry name" value="DIPEPTIDE TRANSPORT SYSTEM PERMEASE PROTEIN DPPB-RELATED"/>
    <property type="match status" value="1"/>
</dbReference>
<reference evidence="9" key="1">
    <citation type="submission" date="2021-04" db="EMBL/GenBank/DDBJ databases">
        <title>Genome based classification of Actinospica acidithermotolerans sp. nov., an actinobacterium isolated from an Indonesian hot spring.</title>
        <authorList>
            <person name="Kusuma A.B."/>
            <person name="Putra K.E."/>
            <person name="Nafisah S."/>
            <person name="Loh J."/>
            <person name="Nouioui I."/>
            <person name="Goodfellow M."/>
        </authorList>
    </citation>
    <scope>NUCLEOTIDE SEQUENCE</scope>
    <source>
        <strain evidence="9">CSCA 57</strain>
    </source>
</reference>
<organism evidence="9 10">
    <name type="scientific">Actinospica durhamensis</name>
    <dbReference type="NCBI Taxonomy" id="1508375"/>
    <lineage>
        <taxon>Bacteria</taxon>
        <taxon>Bacillati</taxon>
        <taxon>Actinomycetota</taxon>
        <taxon>Actinomycetes</taxon>
        <taxon>Catenulisporales</taxon>
        <taxon>Actinospicaceae</taxon>
        <taxon>Actinospica</taxon>
    </lineage>
</organism>
<evidence type="ECO:0000313" key="9">
    <source>
        <dbReference type="EMBL" id="MBR7834299.1"/>
    </source>
</evidence>
<proteinExistence type="inferred from homology"/>
<dbReference type="Proteomes" id="UP000675781">
    <property type="component" value="Unassembled WGS sequence"/>
</dbReference>
<evidence type="ECO:0000256" key="7">
    <source>
        <dbReference type="RuleBase" id="RU363032"/>
    </source>
</evidence>
<feature type="transmembrane region" description="Helical" evidence="7">
    <location>
        <begin position="189"/>
        <end position="208"/>
    </location>
</feature>
<comment type="subcellular location">
    <subcellularLocation>
        <location evidence="1 7">Cell membrane</location>
        <topology evidence="1 7">Multi-pass membrane protein</topology>
    </subcellularLocation>
</comment>
<comment type="caution">
    <text evidence="9">The sequence shown here is derived from an EMBL/GenBank/DDBJ whole genome shotgun (WGS) entry which is preliminary data.</text>
</comment>
<feature type="transmembrane region" description="Helical" evidence="7">
    <location>
        <begin position="294"/>
        <end position="317"/>
    </location>
</feature>
<evidence type="ECO:0000256" key="2">
    <source>
        <dbReference type="ARBA" id="ARBA00022448"/>
    </source>
</evidence>
<evidence type="ECO:0000256" key="6">
    <source>
        <dbReference type="ARBA" id="ARBA00023136"/>
    </source>
</evidence>
<dbReference type="InterPro" id="IPR045621">
    <property type="entry name" value="BPD_transp_1_N"/>
</dbReference>
<evidence type="ECO:0000313" key="10">
    <source>
        <dbReference type="Proteomes" id="UP000675781"/>
    </source>
</evidence>
<evidence type="ECO:0000256" key="4">
    <source>
        <dbReference type="ARBA" id="ARBA00022692"/>
    </source>
</evidence>
<dbReference type="CDD" id="cd06261">
    <property type="entry name" value="TM_PBP2"/>
    <property type="match status" value="1"/>
</dbReference>
<feature type="transmembrane region" description="Helical" evidence="7">
    <location>
        <begin position="240"/>
        <end position="261"/>
    </location>
</feature>
<evidence type="ECO:0000259" key="8">
    <source>
        <dbReference type="PROSITE" id="PS50928"/>
    </source>
</evidence>
<evidence type="ECO:0000256" key="3">
    <source>
        <dbReference type="ARBA" id="ARBA00022475"/>
    </source>
</evidence>
<dbReference type="Pfam" id="PF19300">
    <property type="entry name" value="BPD_transp_1_N"/>
    <property type="match status" value="1"/>
</dbReference>
<protein>
    <submittedName>
        <fullName evidence="9">ABC transporter permease</fullName>
    </submittedName>
</protein>
<evidence type="ECO:0000256" key="1">
    <source>
        <dbReference type="ARBA" id="ARBA00004651"/>
    </source>
</evidence>
<keyword evidence="4 7" id="KW-0812">Transmembrane</keyword>
<keyword evidence="10" id="KW-1185">Reference proteome</keyword>
<dbReference type="SUPFAM" id="SSF161098">
    <property type="entry name" value="MetI-like"/>
    <property type="match status" value="1"/>
</dbReference>
<comment type="similarity">
    <text evidence="7">Belongs to the binding-protein-dependent transport system permease family.</text>
</comment>
<name>A0A941INS4_9ACTN</name>
<dbReference type="AlphaFoldDB" id="A0A941INS4"/>
<dbReference type="GO" id="GO:0005886">
    <property type="term" value="C:plasma membrane"/>
    <property type="evidence" value="ECO:0007669"/>
    <property type="project" value="UniProtKB-SubCell"/>
</dbReference>
<dbReference type="InterPro" id="IPR035906">
    <property type="entry name" value="MetI-like_sf"/>
</dbReference>
<feature type="transmembrane region" description="Helical" evidence="7">
    <location>
        <begin position="115"/>
        <end position="134"/>
    </location>
</feature>
<keyword evidence="6 7" id="KW-0472">Membrane</keyword>
<dbReference type="InterPro" id="IPR000515">
    <property type="entry name" value="MetI-like"/>
</dbReference>
<keyword evidence="3" id="KW-1003">Cell membrane</keyword>
<dbReference type="EMBL" id="JAGSOG010000054">
    <property type="protein sequence ID" value="MBR7834299.1"/>
    <property type="molecule type" value="Genomic_DNA"/>
</dbReference>
<dbReference type="PROSITE" id="PS50928">
    <property type="entry name" value="ABC_TM1"/>
    <property type="match status" value="1"/>
</dbReference>
<feature type="domain" description="ABC transmembrane type-1" evidence="8">
    <location>
        <begin position="109"/>
        <end position="316"/>
    </location>
</feature>
<sequence length="328" mass="34950">MSGPRASIRTLSPLALFLARRVAGTAALLVVMSLLIFSLLYLEPGDIARNLLGTRPVSAQALAQIRAEYHLDQPFLEQYWTWLRHAVTGDFGTSVQSGQPVTSSITSRLGITLEVVGLAFVLSVLVGVPAGVLAGMRRGTSTDRTVVGIAVVFVSAPAFALGLLLLYVFADYLAWFPVYGTGSGFAGRLDHLLLPAVTLALGLGGFVLKLTRTAVIKEADQDYVMFARARGLSRVQILRLILRNASLSVLTSLGLTVAYLFGSTLLVEQVYALPGLGSLLDDAVLFKDVPVVQALTLLMAAAIALTALLVDLTYVALDPRVRHEMAGS</sequence>
<feature type="transmembrane region" description="Helical" evidence="7">
    <location>
        <begin position="21"/>
        <end position="42"/>
    </location>
</feature>
<keyword evidence="5 7" id="KW-1133">Transmembrane helix</keyword>
<keyword evidence="2 7" id="KW-0813">Transport</keyword>
<dbReference type="Pfam" id="PF00528">
    <property type="entry name" value="BPD_transp_1"/>
    <property type="match status" value="1"/>
</dbReference>
<dbReference type="Gene3D" id="1.10.3720.10">
    <property type="entry name" value="MetI-like"/>
    <property type="match status" value="1"/>
</dbReference>
<evidence type="ECO:0000256" key="5">
    <source>
        <dbReference type="ARBA" id="ARBA00022989"/>
    </source>
</evidence>
<gene>
    <name evidence="9" type="ORF">KDL01_13570</name>
</gene>
<accession>A0A941INS4</accession>
<dbReference type="GO" id="GO:0055085">
    <property type="term" value="P:transmembrane transport"/>
    <property type="evidence" value="ECO:0007669"/>
    <property type="project" value="InterPro"/>
</dbReference>
<dbReference type="PANTHER" id="PTHR43163">
    <property type="entry name" value="DIPEPTIDE TRANSPORT SYSTEM PERMEASE PROTEIN DPPB-RELATED"/>
    <property type="match status" value="1"/>
</dbReference>
<dbReference type="RefSeq" id="WP_212528820.1">
    <property type="nucleotide sequence ID" value="NZ_JAGSOG010000054.1"/>
</dbReference>